<keyword evidence="2" id="KW-0238">DNA-binding</keyword>
<evidence type="ECO:0000313" key="6">
    <source>
        <dbReference type="Proteomes" id="UP000184085"/>
    </source>
</evidence>
<dbReference type="Proteomes" id="UP000184085">
    <property type="component" value="Unassembled WGS sequence"/>
</dbReference>
<keyword evidence="1" id="KW-0805">Transcription regulation</keyword>
<evidence type="ECO:0000256" key="3">
    <source>
        <dbReference type="ARBA" id="ARBA00023163"/>
    </source>
</evidence>
<accession>A0A1M4MUS7</accession>
<proteinExistence type="predicted"/>
<dbReference type="CDD" id="cd01544">
    <property type="entry name" value="PBP1_GalR"/>
    <property type="match status" value="1"/>
</dbReference>
<dbReference type="GO" id="GO:0003700">
    <property type="term" value="F:DNA-binding transcription factor activity"/>
    <property type="evidence" value="ECO:0007669"/>
    <property type="project" value="TreeGrafter"/>
</dbReference>
<dbReference type="Pfam" id="PF13377">
    <property type="entry name" value="Peripla_BP_3"/>
    <property type="match status" value="1"/>
</dbReference>
<evidence type="ECO:0000256" key="1">
    <source>
        <dbReference type="ARBA" id="ARBA00023015"/>
    </source>
</evidence>
<dbReference type="AlphaFoldDB" id="A0A1M4MUS7"/>
<evidence type="ECO:0000259" key="4">
    <source>
        <dbReference type="Pfam" id="PF13377"/>
    </source>
</evidence>
<dbReference type="InterPro" id="IPR046335">
    <property type="entry name" value="LacI/GalR-like_sensor"/>
</dbReference>
<evidence type="ECO:0000256" key="2">
    <source>
        <dbReference type="ARBA" id="ARBA00023125"/>
    </source>
</evidence>
<dbReference type="PANTHER" id="PTHR30146:SF149">
    <property type="entry name" value="HTH-TYPE TRANSCRIPTIONAL REGULATOR EBGR"/>
    <property type="match status" value="1"/>
</dbReference>
<gene>
    <name evidence="5" type="primary">lacI</name>
    <name evidence="5" type="ORF">KARMA_0041</name>
</gene>
<organism evidence="5 6">
    <name type="scientific">Donghicola eburneus</name>
    <dbReference type="NCBI Taxonomy" id="393278"/>
    <lineage>
        <taxon>Bacteria</taxon>
        <taxon>Pseudomonadati</taxon>
        <taxon>Pseudomonadota</taxon>
        <taxon>Alphaproteobacteria</taxon>
        <taxon>Rhodobacterales</taxon>
        <taxon>Roseobacteraceae</taxon>
        <taxon>Donghicola</taxon>
    </lineage>
</organism>
<sequence>MGDVKRKLIIETAESLNYQTPRNRLGKRLGAIAIVHFLDPAEELGDPYYVGLRIGIERRCKEQRINAVTVRRDQIGDQNSPGPSVRAAIAIAAEPSDDSSWMAPFGQNIVFADCTAPNRKFDTVETNLRDAMRETLTCLDSNGAKRIAFVGLGKELNSEHRDEVRYAAYCEWMREANRFDASMCKVSNDGGDRHWERLGYGLTVDLLDNVVQPDAIVAFNDGVAVGVYRALQETGRSIPQDVSVVSFNDVSVAQFLTPPLSTVRIPVETIGETAVDLLVERLRGRRVTKHVTLETDIVWRESSRRSTGL</sequence>
<reference evidence="6" key="1">
    <citation type="submission" date="2016-09" db="EMBL/GenBank/DDBJ databases">
        <authorList>
            <person name="Wibberg D."/>
        </authorList>
    </citation>
    <scope>NUCLEOTIDE SEQUENCE [LARGE SCALE GENOMIC DNA]</scope>
</reference>
<dbReference type="Gene3D" id="3.40.50.2300">
    <property type="match status" value="2"/>
</dbReference>
<keyword evidence="6" id="KW-1185">Reference proteome</keyword>
<dbReference type="SUPFAM" id="SSF53822">
    <property type="entry name" value="Periplasmic binding protein-like I"/>
    <property type="match status" value="1"/>
</dbReference>
<protein>
    <submittedName>
        <fullName evidence="5">LacI family transcriptional regulator</fullName>
    </submittedName>
</protein>
<keyword evidence="3" id="KW-0804">Transcription</keyword>
<evidence type="ECO:0000313" key="5">
    <source>
        <dbReference type="EMBL" id="SCM65871.1"/>
    </source>
</evidence>
<name>A0A1M4MUS7_9RHOB</name>
<dbReference type="EMBL" id="FMJB01000001">
    <property type="protein sequence ID" value="SCM65871.1"/>
    <property type="molecule type" value="Genomic_DNA"/>
</dbReference>
<feature type="domain" description="Transcriptional regulator LacI/GalR-like sensor" evidence="4">
    <location>
        <begin position="141"/>
        <end position="303"/>
    </location>
</feature>
<dbReference type="GO" id="GO:0000976">
    <property type="term" value="F:transcription cis-regulatory region binding"/>
    <property type="evidence" value="ECO:0007669"/>
    <property type="project" value="TreeGrafter"/>
</dbReference>
<dbReference type="PANTHER" id="PTHR30146">
    <property type="entry name" value="LACI-RELATED TRANSCRIPTIONAL REPRESSOR"/>
    <property type="match status" value="1"/>
</dbReference>
<dbReference type="InterPro" id="IPR028082">
    <property type="entry name" value="Peripla_BP_I"/>
</dbReference>